<evidence type="ECO:0000313" key="6">
    <source>
        <dbReference type="EMBL" id="MFD2259203.1"/>
    </source>
</evidence>
<evidence type="ECO:0000256" key="2">
    <source>
        <dbReference type="ARBA" id="ARBA00022630"/>
    </source>
</evidence>
<dbReference type="PANTHER" id="PTHR42747:SF4">
    <property type="entry name" value="BLR1330 PROTEIN"/>
    <property type="match status" value="1"/>
</dbReference>
<sequence>MPIPAAFEGRLKLPAIVAPMFLTSGTDLVVEACRSGLAAAFPALNQRTTEGFVAWMEEIRERLDGFPGAAPFGVNIIVHRTNPRLDADLEMVVKHRVPFVITSLGAVSDVVDAVHSYGGLVFHDVINRRHAEKAAEAGVDGIIAVSAGAGGHGGTMSPFALVEEIRSFFTGTIILSGSISNGRHVAAAEAMGADLAYIGTRFIATKESLASDEYKAMLVRSKAADIVYTPAISGVPANFLRPSIVAAGLDPDNLPAHRRLDMNNEVKAWKNIWSAGQGVGAIDEVLPVAELCARLIHEYRQELDRVARRAVGLRHPASAG</sequence>
<organism evidence="6 7">
    <name type="scientific">Chelativorans composti</name>
    <dbReference type="NCBI Taxonomy" id="768533"/>
    <lineage>
        <taxon>Bacteria</taxon>
        <taxon>Pseudomonadati</taxon>
        <taxon>Pseudomonadota</taxon>
        <taxon>Alphaproteobacteria</taxon>
        <taxon>Hyphomicrobiales</taxon>
        <taxon>Phyllobacteriaceae</taxon>
        <taxon>Chelativorans</taxon>
    </lineage>
</organism>
<dbReference type="InterPro" id="IPR004136">
    <property type="entry name" value="NMO"/>
</dbReference>
<reference evidence="7" key="1">
    <citation type="journal article" date="2019" name="Int. J. Syst. Evol. Microbiol.">
        <title>The Global Catalogue of Microorganisms (GCM) 10K type strain sequencing project: providing services to taxonomists for standard genome sequencing and annotation.</title>
        <authorList>
            <consortium name="The Broad Institute Genomics Platform"/>
            <consortium name="The Broad Institute Genome Sequencing Center for Infectious Disease"/>
            <person name="Wu L."/>
            <person name="Ma J."/>
        </authorList>
    </citation>
    <scope>NUCLEOTIDE SEQUENCE [LARGE SCALE GENOMIC DNA]</scope>
    <source>
        <strain evidence="7">KCTC 23707</strain>
    </source>
</reference>
<evidence type="ECO:0000256" key="1">
    <source>
        <dbReference type="ARBA" id="ARBA00009881"/>
    </source>
</evidence>
<dbReference type="Pfam" id="PF03060">
    <property type="entry name" value="NMO"/>
    <property type="match status" value="1"/>
</dbReference>
<dbReference type="CDD" id="cd04730">
    <property type="entry name" value="NPD_like"/>
    <property type="match status" value="1"/>
</dbReference>
<dbReference type="Gene3D" id="3.20.20.70">
    <property type="entry name" value="Aldolase class I"/>
    <property type="match status" value="1"/>
</dbReference>
<dbReference type="Proteomes" id="UP001597373">
    <property type="component" value="Unassembled WGS sequence"/>
</dbReference>
<keyword evidence="4 6" id="KW-0560">Oxidoreductase</keyword>
<keyword evidence="7" id="KW-1185">Reference proteome</keyword>
<evidence type="ECO:0000256" key="5">
    <source>
        <dbReference type="ARBA" id="ARBA00023033"/>
    </source>
</evidence>
<protein>
    <submittedName>
        <fullName evidence="6">NAD(P)H-dependent flavin oxidoreductase</fullName>
        <ecNumber evidence="6">1.13.12.-</ecNumber>
    </submittedName>
</protein>
<dbReference type="InterPro" id="IPR013785">
    <property type="entry name" value="Aldolase_TIM"/>
</dbReference>
<keyword evidence="5" id="KW-0503">Monooxygenase</keyword>
<keyword evidence="3" id="KW-0288">FMN</keyword>
<gene>
    <name evidence="6" type="ORF">ACFSMZ_05430</name>
</gene>
<dbReference type="SUPFAM" id="SSF51412">
    <property type="entry name" value="Inosine monophosphate dehydrogenase (IMPDH)"/>
    <property type="match status" value="1"/>
</dbReference>
<dbReference type="RefSeq" id="WP_345097908.1">
    <property type="nucleotide sequence ID" value="NZ_BAABGS010000010.1"/>
</dbReference>
<keyword evidence="2" id="KW-0285">Flavoprotein</keyword>
<dbReference type="GO" id="GO:0016491">
    <property type="term" value="F:oxidoreductase activity"/>
    <property type="evidence" value="ECO:0007669"/>
    <property type="project" value="UniProtKB-KW"/>
</dbReference>
<name>A0ABW5DF81_9HYPH</name>
<comment type="similarity">
    <text evidence="1">Belongs to the nitronate monooxygenase family. NMO class I subfamily.</text>
</comment>
<comment type="caution">
    <text evidence="6">The sequence shown here is derived from an EMBL/GenBank/DDBJ whole genome shotgun (WGS) entry which is preliminary data.</text>
</comment>
<evidence type="ECO:0000256" key="4">
    <source>
        <dbReference type="ARBA" id="ARBA00023002"/>
    </source>
</evidence>
<accession>A0ABW5DF81</accession>
<evidence type="ECO:0000313" key="7">
    <source>
        <dbReference type="Proteomes" id="UP001597373"/>
    </source>
</evidence>
<dbReference type="PANTHER" id="PTHR42747">
    <property type="entry name" value="NITRONATE MONOOXYGENASE-RELATED"/>
    <property type="match status" value="1"/>
</dbReference>
<proteinExistence type="inferred from homology"/>
<dbReference type="EC" id="1.13.12.-" evidence="6"/>
<evidence type="ECO:0000256" key="3">
    <source>
        <dbReference type="ARBA" id="ARBA00022643"/>
    </source>
</evidence>
<dbReference type="EMBL" id="JBHUIR010000019">
    <property type="protein sequence ID" value="MFD2259203.1"/>
    <property type="molecule type" value="Genomic_DNA"/>
</dbReference>